<dbReference type="RefSeq" id="WP_119049314.1">
    <property type="nucleotide sequence ID" value="NZ_CP032157.1"/>
</dbReference>
<gene>
    <name evidence="2" type="ORF">D3H65_05570</name>
</gene>
<keyword evidence="3" id="KW-1185">Reference proteome</keyword>
<evidence type="ECO:0000313" key="3">
    <source>
        <dbReference type="Proteomes" id="UP000263900"/>
    </source>
</evidence>
<accession>A0A3B7MKB8</accession>
<protein>
    <submittedName>
        <fullName evidence="2">NAD-dependent epimerase/dehydratase family protein</fullName>
    </submittedName>
</protein>
<evidence type="ECO:0000259" key="1">
    <source>
        <dbReference type="Pfam" id="PF13460"/>
    </source>
</evidence>
<dbReference type="PANTHER" id="PTHR14097">
    <property type="entry name" value="OXIDOREDUCTASE HTATIP2"/>
    <property type="match status" value="1"/>
</dbReference>
<dbReference type="PANTHER" id="PTHR14097:SF7">
    <property type="entry name" value="OXIDOREDUCTASE HTATIP2"/>
    <property type="match status" value="1"/>
</dbReference>
<sequence>MKALIIGATGATGKDLVNVLLQDPAYTAVVIFVRRPVGISHPKLTEVLTDFDKLEGVSQFIKGDVWISCLGTTLKAAGTKDKQWHIDYEIPLKFAEIARANGISRTVLLSAYGASAKSKVFYSQMKGKLEDTIAGLSFDQYIIFRPGLLLRKDSDRSGERIMASLLKFLNGIGIIRKFKPMPTSTLAEKLAKAPKVLPAGKHIIELDKIFGF</sequence>
<dbReference type="SUPFAM" id="SSF51735">
    <property type="entry name" value="NAD(P)-binding Rossmann-fold domains"/>
    <property type="match status" value="1"/>
</dbReference>
<dbReference type="Pfam" id="PF13460">
    <property type="entry name" value="NAD_binding_10"/>
    <property type="match status" value="1"/>
</dbReference>
<dbReference type="InterPro" id="IPR016040">
    <property type="entry name" value="NAD(P)-bd_dom"/>
</dbReference>
<reference evidence="2 3" key="1">
    <citation type="submission" date="2018-09" db="EMBL/GenBank/DDBJ databases">
        <title>Genome sequencing of strain 6GH32-13.</title>
        <authorList>
            <person name="Weon H.-Y."/>
            <person name="Heo J."/>
            <person name="Kwon S.-W."/>
        </authorList>
    </citation>
    <scope>NUCLEOTIDE SEQUENCE [LARGE SCALE GENOMIC DNA]</scope>
    <source>
        <strain evidence="2 3">5GH32-13</strain>
    </source>
</reference>
<organism evidence="2 3">
    <name type="scientific">Paraflavitalea soli</name>
    <dbReference type="NCBI Taxonomy" id="2315862"/>
    <lineage>
        <taxon>Bacteria</taxon>
        <taxon>Pseudomonadati</taxon>
        <taxon>Bacteroidota</taxon>
        <taxon>Chitinophagia</taxon>
        <taxon>Chitinophagales</taxon>
        <taxon>Chitinophagaceae</taxon>
        <taxon>Paraflavitalea</taxon>
    </lineage>
</organism>
<feature type="domain" description="NAD(P)-binding" evidence="1">
    <location>
        <begin position="7"/>
        <end position="161"/>
    </location>
</feature>
<dbReference type="Proteomes" id="UP000263900">
    <property type="component" value="Chromosome"/>
</dbReference>
<evidence type="ECO:0000313" key="2">
    <source>
        <dbReference type="EMBL" id="AXY73476.1"/>
    </source>
</evidence>
<proteinExistence type="predicted"/>
<name>A0A3B7MKB8_9BACT</name>
<dbReference type="InterPro" id="IPR036291">
    <property type="entry name" value="NAD(P)-bd_dom_sf"/>
</dbReference>
<dbReference type="EMBL" id="CP032157">
    <property type="protein sequence ID" value="AXY73476.1"/>
    <property type="molecule type" value="Genomic_DNA"/>
</dbReference>
<dbReference type="KEGG" id="pseg:D3H65_05570"/>
<dbReference type="AlphaFoldDB" id="A0A3B7MKB8"/>
<dbReference type="Gene3D" id="3.40.50.720">
    <property type="entry name" value="NAD(P)-binding Rossmann-like Domain"/>
    <property type="match status" value="1"/>
</dbReference>
<dbReference type="OrthoDB" id="9798632at2"/>